<proteinExistence type="predicted"/>
<feature type="chain" id="PRO_5037709589" evidence="3">
    <location>
        <begin position="25"/>
        <end position="136"/>
    </location>
</feature>
<keyword evidence="2" id="KW-0378">Hydrolase</keyword>
<reference evidence="4" key="1">
    <citation type="journal article" date="2014" name="Int. J. Syst. Evol. Microbiol.">
        <title>Complete genome sequence of Corynebacterium casei LMG S-19264T (=DSM 44701T), isolated from a smear-ripened cheese.</title>
        <authorList>
            <consortium name="US DOE Joint Genome Institute (JGI-PGF)"/>
            <person name="Walter F."/>
            <person name="Albersmeier A."/>
            <person name="Kalinowski J."/>
            <person name="Ruckert C."/>
        </authorList>
    </citation>
    <scope>NUCLEOTIDE SEQUENCE</scope>
    <source>
        <strain evidence="4">JCM 4956</strain>
    </source>
</reference>
<evidence type="ECO:0000313" key="5">
    <source>
        <dbReference type="Proteomes" id="UP000645555"/>
    </source>
</evidence>
<dbReference type="InterPro" id="IPR000026">
    <property type="entry name" value="N1-like"/>
</dbReference>
<evidence type="ECO:0000256" key="1">
    <source>
        <dbReference type="ARBA" id="ARBA00022722"/>
    </source>
</evidence>
<dbReference type="GO" id="GO:0016787">
    <property type="term" value="F:hydrolase activity"/>
    <property type="evidence" value="ECO:0007669"/>
    <property type="project" value="UniProtKB-KW"/>
</dbReference>
<evidence type="ECO:0000313" key="4">
    <source>
        <dbReference type="EMBL" id="GGX88162.1"/>
    </source>
</evidence>
<sequence>MLLRSVPRLLSGLLLCLVAVLAGCAPTGGGTGPGTDVTAPSWAAGTPTVREADLPREARRTLALIDGGGPFPYARDGSVFRNFEGELPPQEPGHYREFTVRTPGERDRGARRVVTGRDGEVYYTDDHYDSFRAVLR</sequence>
<gene>
    <name evidence="4" type="ORF">GCM10010515_64460</name>
</gene>
<evidence type="ECO:0000256" key="2">
    <source>
        <dbReference type="ARBA" id="ARBA00022801"/>
    </source>
</evidence>
<comment type="caution">
    <text evidence="4">The sequence shown here is derived from an EMBL/GenBank/DDBJ whole genome shotgun (WGS) entry which is preliminary data.</text>
</comment>
<dbReference type="Proteomes" id="UP000645555">
    <property type="component" value="Unassembled WGS sequence"/>
</dbReference>
<dbReference type="Gene3D" id="3.10.450.30">
    <property type="entry name" value="Microbial ribonucleases"/>
    <property type="match status" value="1"/>
</dbReference>
<dbReference type="EMBL" id="BMWD01000029">
    <property type="protein sequence ID" value="GGX88162.1"/>
    <property type="molecule type" value="Genomic_DNA"/>
</dbReference>
<dbReference type="InterPro" id="IPR016191">
    <property type="entry name" value="Ribonuclease/ribotoxin"/>
</dbReference>
<dbReference type="GO" id="GO:0003723">
    <property type="term" value="F:RNA binding"/>
    <property type="evidence" value="ECO:0007669"/>
    <property type="project" value="InterPro"/>
</dbReference>
<dbReference type="AlphaFoldDB" id="A0A918NQP5"/>
<evidence type="ECO:0000256" key="3">
    <source>
        <dbReference type="SAM" id="SignalP"/>
    </source>
</evidence>
<keyword evidence="1" id="KW-0540">Nuclease</keyword>
<keyword evidence="5" id="KW-1185">Reference proteome</keyword>
<organism evidence="4 5">
    <name type="scientific">Streptomyces fructofermentans</name>
    <dbReference type="NCBI Taxonomy" id="152141"/>
    <lineage>
        <taxon>Bacteria</taxon>
        <taxon>Bacillati</taxon>
        <taxon>Actinomycetota</taxon>
        <taxon>Actinomycetes</taxon>
        <taxon>Kitasatosporales</taxon>
        <taxon>Streptomycetaceae</taxon>
        <taxon>Streptomyces</taxon>
    </lineage>
</organism>
<protein>
    <submittedName>
        <fullName evidence="4">Uncharacterized protein</fullName>
    </submittedName>
</protein>
<dbReference type="Pfam" id="PF00545">
    <property type="entry name" value="Ribonuclease"/>
    <property type="match status" value="1"/>
</dbReference>
<accession>A0A918NQP5</accession>
<dbReference type="GO" id="GO:0004521">
    <property type="term" value="F:RNA endonuclease activity"/>
    <property type="evidence" value="ECO:0007669"/>
    <property type="project" value="InterPro"/>
</dbReference>
<dbReference type="SUPFAM" id="SSF53933">
    <property type="entry name" value="Microbial ribonucleases"/>
    <property type="match status" value="1"/>
</dbReference>
<name>A0A918NQP5_9ACTN</name>
<dbReference type="PROSITE" id="PS51257">
    <property type="entry name" value="PROKAR_LIPOPROTEIN"/>
    <property type="match status" value="1"/>
</dbReference>
<feature type="signal peptide" evidence="3">
    <location>
        <begin position="1"/>
        <end position="24"/>
    </location>
</feature>
<keyword evidence="3" id="KW-0732">Signal</keyword>
<dbReference type="RefSeq" id="WP_190039144.1">
    <property type="nucleotide sequence ID" value="NZ_BMWD01000029.1"/>
</dbReference>
<reference evidence="4" key="2">
    <citation type="submission" date="2020-09" db="EMBL/GenBank/DDBJ databases">
        <authorList>
            <person name="Sun Q."/>
            <person name="Ohkuma M."/>
        </authorList>
    </citation>
    <scope>NUCLEOTIDE SEQUENCE</scope>
    <source>
        <strain evidence="4">JCM 4956</strain>
    </source>
</reference>